<sequence length="147" mass="15347">MLAENLVALAEAAGTAVVAAAGTDAWSGLRNAVADWFGCGDAERERGELERLERSAVTLAAAGPDVANRVRVQQAAVWQTRIETLLEGLDDEEQRARAASGLRRLLAEAAPAPAGEAGQVSGNVFSGPTAFQTGNQSQMNARFGTRP</sequence>
<dbReference type="EMBL" id="JBHSFS010000013">
    <property type="protein sequence ID" value="MFC4516375.1"/>
    <property type="molecule type" value="Genomic_DNA"/>
</dbReference>
<reference evidence="2" key="1">
    <citation type="journal article" date="2019" name="Int. J. Syst. Evol. Microbiol.">
        <title>The Global Catalogue of Microorganisms (GCM) 10K type strain sequencing project: providing services to taxonomists for standard genome sequencing and annotation.</title>
        <authorList>
            <consortium name="The Broad Institute Genomics Platform"/>
            <consortium name="The Broad Institute Genome Sequencing Center for Infectious Disease"/>
            <person name="Wu L."/>
            <person name="Ma J."/>
        </authorList>
    </citation>
    <scope>NUCLEOTIDE SEQUENCE [LARGE SCALE GENOMIC DNA]</scope>
    <source>
        <strain evidence="2">CECT 8064</strain>
    </source>
</reference>
<name>A0ABV9BQL5_9ACTN</name>
<protein>
    <submittedName>
        <fullName evidence="1">Uncharacterized protein</fullName>
    </submittedName>
</protein>
<dbReference type="RefSeq" id="WP_411952130.1">
    <property type="nucleotide sequence ID" value="NZ_JBHSFS010000013.1"/>
</dbReference>
<comment type="caution">
    <text evidence="1">The sequence shown here is derived from an EMBL/GenBank/DDBJ whole genome shotgun (WGS) entry which is preliminary data.</text>
</comment>
<keyword evidence="2" id="KW-1185">Reference proteome</keyword>
<proteinExistence type="predicted"/>
<organism evidence="1 2">
    <name type="scientific">Streptomyces ehimensis</name>
    <dbReference type="NCBI Taxonomy" id="68195"/>
    <lineage>
        <taxon>Bacteria</taxon>
        <taxon>Bacillati</taxon>
        <taxon>Actinomycetota</taxon>
        <taxon>Actinomycetes</taxon>
        <taxon>Kitasatosporales</taxon>
        <taxon>Streptomycetaceae</taxon>
        <taxon>Streptomyces</taxon>
    </lineage>
</organism>
<evidence type="ECO:0000313" key="1">
    <source>
        <dbReference type="EMBL" id="MFC4516375.1"/>
    </source>
</evidence>
<dbReference type="Proteomes" id="UP001595990">
    <property type="component" value="Unassembled WGS sequence"/>
</dbReference>
<evidence type="ECO:0000313" key="2">
    <source>
        <dbReference type="Proteomes" id="UP001595990"/>
    </source>
</evidence>
<accession>A0ABV9BQL5</accession>
<gene>
    <name evidence="1" type="ORF">ACFPEN_26010</name>
</gene>